<evidence type="ECO:0000256" key="1">
    <source>
        <dbReference type="PROSITE-ProRule" id="PRU00510"/>
    </source>
</evidence>
<organism evidence="2 3">
    <name type="scientific">Zobellella aerophila</name>
    <dbReference type="NCBI Taxonomy" id="870480"/>
    <lineage>
        <taxon>Bacteria</taxon>
        <taxon>Pseudomonadati</taxon>
        <taxon>Pseudomonadota</taxon>
        <taxon>Gammaproteobacteria</taxon>
        <taxon>Aeromonadales</taxon>
        <taxon>Aeromonadaceae</taxon>
        <taxon>Zobellella</taxon>
    </lineage>
</organism>
<gene>
    <name evidence="2" type="ORF">GCM10022394_05220</name>
</gene>
<keyword evidence="3" id="KW-1185">Reference proteome</keyword>
<dbReference type="PROSITE" id="PS51128">
    <property type="entry name" value="ZF_DKSA_2"/>
    <property type="match status" value="1"/>
</dbReference>
<feature type="zinc finger region" description="dksA C4-type" evidence="1">
    <location>
        <begin position="90"/>
        <end position="114"/>
    </location>
</feature>
<dbReference type="Gene3D" id="1.20.120.910">
    <property type="entry name" value="DksA, coiled-coil domain"/>
    <property type="match status" value="1"/>
</dbReference>
<name>A0ABP6V9P9_9GAMM</name>
<proteinExistence type="predicted"/>
<protein>
    <recommendedName>
        <fullName evidence="4">DksA C4-type domain-containing protein</fullName>
    </recommendedName>
</protein>
<reference evidence="3" key="1">
    <citation type="journal article" date="2019" name="Int. J. Syst. Evol. Microbiol.">
        <title>The Global Catalogue of Microorganisms (GCM) 10K type strain sequencing project: providing services to taxonomists for standard genome sequencing and annotation.</title>
        <authorList>
            <consortium name="The Broad Institute Genomics Platform"/>
            <consortium name="The Broad Institute Genome Sequencing Center for Infectious Disease"/>
            <person name="Wu L."/>
            <person name="Ma J."/>
        </authorList>
    </citation>
    <scope>NUCLEOTIDE SEQUENCE [LARGE SCALE GENOMIC DNA]</scope>
    <source>
        <strain evidence="3">JCM 17110</strain>
    </source>
</reference>
<sequence>MSDVKMDKIMTNKQLAARLRAQARQRRRAFLDAVRALDTSLADDLLALPADEWADLPALHASPQLQAQIKLLKRVDAALCQWRLGLYGLCSDCEAPLPPELLWQDPCRQRCAPCEEKYNKAQHGVWEL</sequence>
<comment type="caution">
    <text evidence="2">The sequence shown here is derived from an EMBL/GenBank/DDBJ whole genome shotgun (WGS) entry which is preliminary data.</text>
</comment>
<dbReference type="Proteomes" id="UP001500795">
    <property type="component" value="Unassembled WGS sequence"/>
</dbReference>
<evidence type="ECO:0000313" key="2">
    <source>
        <dbReference type="EMBL" id="GAA3528992.1"/>
    </source>
</evidence>
<evidence type="ECO:0008006" key="4">
    <source>
        <dbReference type="Google" id="ProtNLM"/>
    </source>
</evidence>
<evidence type="ECO:0000313" key="3">
    <source>
        <dbReference type="Proteomes" id="UP001500795"/>
    </source>
</evidence>
<accession>A0ABP6V9P9</accession>
<dbReference type="EMBL" id="BAABCX010000001">
    <property type="protein sequence ID" value="GAA3528992.1"/>
    <property type="molecule type" value="Genomic_DNA"/>
</dbReference>